<dbReference type="InterPro" id="IPR006175">
    <property type="entry name" value="YjgF/YER057c/UK114"/>
</dbReference>
<evidence type="ECO:0000313" key="3">
    <source>
        <dbReference type="Proteomes" id="UP000320055"/>
    </source>
</evidence>
<reference evidence="1 3" key="1">
    <citation type="submission" date="2019-01" db="EMBL/GenBank/DDBJ databases">
        <authorList>
            <person name="Brito A."/>
        </authorList>
    </citation>
    <scope>NUCLEOTIDE SEQUENCE [LARGE SCALE GENOMIC DNA]</scope>
    <source>
        <strain evidence="1">1</strain>
    </source>
</reference>
<dbReference type="EMBL" id="CAACVJ010000182">
    <property type="protein sequence ID" value="VEP14421.1"/>
    <property type="molecule type" value="Genomic_DNA"/>
</dbReference>
<dbReference type="OrthoDB" id="573013at2"/>
<dbReference type="PANTHER" id="PTHR43857">
    <property type="entry name" value="BLR7761 PROTEIN"/>
    <property type="match status" value="1"/>
</dbReference>
<accession>A0A563VS90</accession>
<dbReference type="Gene3D" id="3.30.1330.40">
    <property type="entry name" value="RutC-like"/>
    <property type="match status" value="1"/>
</dbReference>
<dbReference type="Pfam" id="PF01042">
    <property type="entry name" value="Ribonuc_L-PSP"/>
    <property type="match status" value="1"/>
</dbReference>
<dbReference type="PANTHER" id="PTHR43857:SF1">
    <property type="entry name" value="YJGH FAMILY PROTEIN"/>
    <property type="match status" value="1"/>
</dbReference>
<protein>
    <submittedName>
        <fullName evidence="1">Endoribonuclease L-PSP</fullName>
    </submittedName>
</protein>
<dbReference type="EMBL" id="CAACVJ010000176">
    <property type="protein sequence ID" value="VEP14318.1"/>
    <property type="molecule type" value="Genomic_DNA"/>
</dbReference>
<dbReference type="InterPro" id="IPR035959">
    <property type="entry name" value="RutC-like_sf"/>
</dbReference>
<dbReference type="Proteomes" id="UP000320055">
    <property type="component" value="Unassembled WGS sequence"/>
</dbReference>
<organism evidence="1 3">
    <name type="scientific">Hyella patelloides LEGE 07179</name>
    <dbReference type="NCBI Taxonomy" id="945734"/>
    <lineage>
        <taxon>Bacteria</taxon>
        <taxon>Bacillati</taxon>
        <taxon>Cyanobacteriota</taxon>
        <taxon>Cyanophyceae</taxon>
        <taxon>Pleurocapsales</taxon>
        <taxon>Hyellaceae</taxon>
        <taxon>Hyella</taxon>
    </lineage>
</organism>
<dbReference type="AlphaFoldDB" id="A0A563VS90"/>
<name>A0A563VS90_9CYAN</name>
<evidence type="ECO:0000313" key="2">
    <source>
        <dbReference type="EMBL" id="VEP14421.1"/>
    </source>
</evidence>
<dbReference type="SUPFAM" id="SSF55298">
    <property type="entry name" value="YjgF-like"/>
    <property type="match status" value="1"/>
</dbReference>
<proteinExistence type="predicted"/>
<keyword evidence="3" id="KW-1185">Reference proteome</keyword>
<gene>
    <name evidence="1" type="ORF">H1P_2570009</name>
    <name evidence="2" type="ORF">H1P_2620009</name>
</gene>
<evidence type="ECO:0000313" key="1">
    <source>
        <dbReference type="EMBL" id="VEP14318.1"/>
    </source>
</evidence>
<sequence>MQFMNPPGLNDPSDYGYTQAVVVPSGAKLVYIAGQGGADENGKYGNFATQLKQAFANLRTALTAVGATPEDVVKITILSVNHNEEKLRLISAQRKSFWLNHKPASTLIPVPRLASDEMLFEIDAVAVIPNS</sequence>
<dbReference type="CDD" id="cd00448">
    <property type="entry name" value="YjgF_YER057c_UK114_family"/>
    <property type="match status" value="1"/>
</dbReference>